<protein>
    <submittedName>
        <fullName evidence="2">Secreted protein</fullName>
    </submittedName>
</protein>
<name>A0A0R3S4Q1_9BILA</name>
<accession>A0A0R3S4Q1</accession>
<keyword evidence="1" id="KW-1185">Reference proteome</keyword>
<reference evidence="2" key="1">
    <citation type="submission" date="2017-02" db="UniProtKB">
        <authorList>
            <consortium name="WormBaseParasite"/>
        </authorList>
    </citation>
    <scope>IDENTIFICATION</scope>
</reference>
<proteinExistence type="predicted"/>
<evidence type="ECO:0000313" key="1">
    <source>
        <dbReference type="Proteomes" id="UP000050640"/>
    </source>
</evidence>
<dbReference type="AlphaFoldDB" id="A0A0R3S4Q1"/>
<dbReference type="Proteomes" id="UP000050640">
    <property type="component" value="Unplaced"/>
</dbReference>
<dbReference type="WBParaSite" id="EEL_0000977001-mRNA-1">
    <property type="protein sequence ID" value="EEL_0000977001-mRNA-1"/>
    <property type="gene ID" value="EEL_0000977001"/>
</dbReference>
<sequence>MRLLAVSSQRGVKCLDDELVERHCMEAVRLLVLLWIVHCFEKTEAGQWQHCPTFYADLFGNSNPRQIIQNLYRSQLNTIEMTLLTDTLRIRLELLDCSYGDLDADKPELLRSLIPRDMTKEITSRPILTFLKFNRYNFLYPLYHSLK</sequence>
<evidence type="ECO:0000313" key="2">
    <source>
        <dbReference type="WBParaSite" id="EEL_0000977001-mRNA-1"/>
    </source>
</evidence>
<organism evidence="1 2">
    <name type="scientific">Elaeophora elaphi</name>
    <dbReference type="NCBI Taxonomy" id="1147741"/>
    <lineage>
        <taxon>Eukaryota</taxon>
        <taxon>Metazoa</taxon>
        <taxon>Ecdysozoa</taxon>
        <taxon>Nematoda</taxon>
        <taxon>Chromadorea</taxon>
        <taxon>Rhabditida</taxon>
        <taxon>Spirurina</taxon>
        <taxon>Spiruromorpha</taxon>
        <taxon>Filarioidea</taxon>
        <taxon>Onchocercidae</taxon>
        <taxon>Elaeophora</taxon>
    </lineage>
</organism>